<gene>
    <name evidence="3" type="ordered locus">Plav_1929</name>
</gene>
<dbReference type="Gene3D" id="3.60.15.10">
    <property type="entry name" value="Ribonuclease Z/Hydroxyacylglutathione hydrolase-like"/>
    <property type="match status" value="1"/>
</dbReference>
<dbReference type="PANTHER" id="PTHR42951:SF4">
    <property type="entry name" value="ACYL-COENZYME A THIOESTERASE MBLAC2"/>
    <property type="match status" value="1"/>
</dbReference>
<dbReference type="GO" id="GO:0017001">
    <property type="term" value="P:antibiotic catabolic process"/>
    <property type="evidence" value="ECO:0007669"/>
    <property type="project" value="UniProtKB-ARBA"/>
</dbReference>
<dbReference type="STRING" id="402881.Plav_1929"/>
<dbReference type="PANTHER" id="PTHR42951">
    <property type="entry name" value="METALLO-BETA-LACTAMASE DOMAIN-CONTAINING"/>
    <property type="match status" value="1"/>
</dbReference>
<dbReference type="HOGENOM" id="CLU_030571_0_2_5"/>
<evidence type="ECO:0000259" key="2">
    <source>
        <dbReference type="SMART" id="SM00849"/>
    </source>
</evidence>
<dbReference type="InterPro" id="IPR050855">
    <property type="entry name" value="NDM-1-like"/>
</dbReference>
<dbReference type="KEGG" id="pla:Plav_1929"/>
<comment type="similarity">
    <text evidence="1">Belongs to the metallo-beta-lactamase superfamily. Class-B beta-lactamase family.</text>
</comment>
<accession>A7HUG1</accession>
<organism evidence="3 4">
    <name type="scientific">Parvibaculum lavamentivorans (strain DS-1 / DSM 13023 / NCIMB 13966)</name>
    <dbReference type="NCBI Taxonomy" id="402881"/>
    <lineage>
        <taxon>Bacteria</taxon>
        <taxon>Pseudomonadati</taxon>
        <taxon>Pseudomonadota</taxon>
        <taxon>Alphaproteobacteria</taxon>
        <taxon>Hyphomicrobiales</taxon>
        <taxon>Parvibaculaceae</taxon>
        <taxon>Parvibaculum</taxon>
    </lineage>
</organism>
<dbReference type="SMART" id="SM00849">
    <property type="entry name" value="Lactamase_B"/>
    <property type="match status" value="1"/>
</dbReference>
<dbReference type="InterPro" id="IPR001279">
    <property type="entry name" value="Metallo-B-lactamas"/>
</dbReference>
<dbReference type="AlphaFoldDB" id="A7HUG1"/>
<dbReference type="Proteomes" id="UP000006377">
    <property type="component" value="Chromosome"/>
</dbReference>
<feature type="domain" description="Metallo-beta-lactamase" evidence="2">
    <location>
        <begin position="30"/>
        <end position="234"/>
    </location>
</feature>
<protein>
    <submittedName>
        <fullName evidence="3">Beta-lactamase domain protein</fullName>
    </submittedName>
</protein>
<dbReference type="InterPro" id="IPR036866">
    <property type="entry name" value="RibonucZ/Hydroxyglut_hydro"/>
</dbReference>
<keyword evidence="4" id="KW-1185">Reference proteome</keyword>
<evidence type="ECO:0000313" key="4">
    <source>
        <dbReference type="Proteomes" id="UP000006377"/>
    </source>
</evidence>
<evidence type="ECO:0000313" key="3">
    <source>
        <dbReference type="EMBL" id="ABS63544.1"/>
    </source>
</evidence>
<dbReference type="Pfam" id="PF00753">
    <property type="entry name" value="Lactamase_B"/>
    <property type="match status" value="1"/>
</dbReference>
<dbReference type="eggNOG" id="COG0491">
    <property type="taxonomic scope" value="Bacteria"/>
</dbReference>
<dbReference type="EMBL" id="CP000774">
    <property type="protein sequence ID" value="ABS63544.1"/>
    <property type="molecule type" value="Genomic_DNA"/>
</dbReference>
<evidence type="ECO:0000256" key="1">
    <source>
        <dbReference type="ARBA" id="ARBA00005250"/>
    </source>
</evidence>
<name>A7HUG1_PARL1</name>
<reference evidence="3 4" key="1">
    <citation type="journal article" date="2011" name="Stand. Genomic Sci.">
        <title>Complete genome sequence of Parvibaculum lavamentivorans type strain (DS-1(T)).</title>
        <authorList>
            <person name="Schleheck D."/>
            <person name="Weiss M."/>
            <person name="Pitluck S."/>
            <person name="Bruce D."/>
            <person name="Land M.L."/>
            <person name="Han S."/>
            <person name="Saunders E."/>
            <person name="Tapia R."/>
            <person name="Detter C."/>
            <person name="Brettin T."/>
            <person name="Han J."/>
            <person name="Woyke T."/>
            <person name="Goodwin L."/>
            <person name="Pennacchio L."/>
            <person name="Nolan M."/>
            <person name="Cook A.M."/>
            <person name="Kjelleberg S."/>
            <person name="Thomas T."/>
        </authorList>
    </citation>
    <scope>NUCLEOTIDE SEQUENCE [LARGE SCALE GENOMIC DNA]</scope>
    <source>
        <strain evidence="4">DS-1 / DSM 13023 / NCIMB 13966</strain>
    </source>
</reference>
<dbReference type="RefSeq" id="WP_012110840.1">
    <property type="nucleotide sequence ID" value="NC_009719.1"/>
</dbReference>
<dbReference type="SUPFAM" id="SSF56281">
    <property type="entry name" value="Metallo-hydrolase/oxidoreductase"/>
    <property type="match status" value="1"/>
</dbReference>
<sequence>MKIAGRWFERREMGDGITLLWEPHVHPLIRCNIWFARGRDRDLLVDTGVGVASLRNEIADLIDKPLIAVATHIHYDHVGCLHEFDIRLMHRLEAPRMEDYREFAALTASGFPAELRASLSGYGLGEGDAPLLDALPHKGFDLAAYRVVSTHATGLVEEGDAVDLGDRRFSVFHLPGHSPGSIGLWEEASGTLFSGDAVYDGPLLDELPDSDIAVYLATIRRLRGMKVRVVHGGHDPSFGRDRLVEICDAYLALRG</sequence>
<proteinExistence type="inferred from homology"/>